<name>A0A8C4WTV9_EPTBU</name>
<evidence type="ECO:0000259" key="9">
    <source>
        <dbReference type="PROSITE" id="PS50011"/>
    </source>
</evidence>
<organism evidence="10 11">
    <name type="scientific">Eptatretus burgeri</name>
    <name type="common">Inshore hagfish</name>
    <dbReference type="NCBI Taxonomy" id="7764"/>
    <lineage>
        <taxon>Eukaryota</taxon>
        <taxon>Metazoa</taxon>
        <taxon>Chordata</taxon>
        <taxon>Craniata</taxon>
        <taxon>Vertebrata</taxon>
        <taxon>Cyclostomata</taxon>
        <taxon>Myxini</taxon>
        <taxon>Myxiniformes</taxon>
        <taxon>Myxinidae</taxon>
        <taxon>Eptatretinae</taxon>
        <taxon>Eptatretus</taxon>
    </lineage>
</organism>
<evidence type="ECO:0000256" key="6">
    <source>
        <dbReference type="ARBA" id="ARBA00022840"/>
    </source>
</evidence>
<dbReference type="InterPro" id="IPR000719">
    <property type="entry name" value="Prot_kinase_dom"/>
</dbReference>
<keyword evidence="3" id="KW-0808">Transferase</keyword>
<dbReference type="SMART" id="SM00220">
    <property type="entry name" value="S_TKc"/>
    <property type="match status" value="1"/>
</dbReference>
<reference evidence="10" key="1">
    <citation type="submission" date="2025-08" db="UniProtKB">
        <authorList>
            <consortium name="Ensembl"/>
        </authorList>
    </citation>
    <scope>IDENTIFICATION</scope>
</reference>
<dbReference type="InterPro" id="IPR011009">
    <property type="entry name" value="Kinase-like_dom_sf"/>
</dbReference>
<protein>
    <recommendedName>
        <fullName evidence="1">non-specific serine/threonine protein kinase</fullName>
        <ecNumber evidence="1">2.7.11.1</ecNumber>
    </recommendedName>
</protein>
<evidence type="ECO:0000256" key="4">
    <source>
        <dbReference type="ARBA" id="ARBA00022741"/>
    </source>
</evidence>
<evidence type="ECO:0000313" key="11">
    <source>
        <dbReference type="Proteomes" id="UP000694388"/>
    </source>
</evidence>
<dbReference type="Proteomes" id="UP000694388">
    <property type="component" value="Unplaced"/>
</dbReference>
<dbReference type="EC" id="2.7.11.1" evidence="1"/>
<dbReference type="GO" id="GO:0004674">
    <property type="term" value="F:protein serine/threonine kinase activity"/>
    <property type="evidence" value="ECO:0007669"/>
    <property type="project" value="UniProtKB-KW"/>
</dbReference>
<comment type="catalytic activity">
    <reaction evidence="7">
        <text>L-threonyl-[protein] + ATP = O-phospho-L-threonyl-[protein] + ADP + H(+)</text>
        <dbReference type="Rhea" id="RHEA:46608"/>
        <dbReference type="Rhea" id="RHEA-COMP:11060"/>
        <dbReference type="Rhea" id="RHEA-COMP:11605"/>
        <dbReference type="ChEBI" id="CHEBI:15378"/>
        <dbReference type="ChEBI" id="CHEBI:30013"/>
        <dbReference type="ChEBI" id="CHEBI:30616"/>
        <dbReference type="ChEBI" id="CHEBI:61977"/>
        <dbReference type="ChEBI" id="CHEBI:456216"/>
        <dbReference type="EC" id="2.7.11.1"/>
    </reaction>
</comment>
<evidence type="ECO:0000256" key="7">
    <source>
        <dbReference type="ARBA" id="ARBA00047899"/>
    </source>
</evidence>
<sequence length="255" mass="27589">SVALSLSLSLSRCVSRSLAVSVALSLSRSLAVSVALSLSRCLSVPLSLSRSLAVSLSLSQLNVKSLQHPNLVTLLAAWMHKLFVQNSCLEVGRGLAAGLSYLHSQGIVHLDVRPANAIMVDNGVKLCDFGCSQRLEPPSYKGRGPLTGAGGGGAYTHRAPELLRGERASASNDIYSLAVTLWQMWARFSPVTGFWRCSGRSRLNCPVGERLLLVKSGRSHTIGREFVTTCLPRVIKALNRCLPFWADHDWHQPCS</sequence>
<dbReference type="AlphaFoldDB" id="A0A8C4WTV9"/>
<reference evidence="10" key="2">
    <citation type="submission" date="2025-09" db="UniProtKB">
        <authorList>
            <consortium name="Ensembl"/>
        </authorList>
    </citation>
    <scope>IDENTIFICATION</scope>
</reference>
<dbReference type="PANTHER" id="PTHR44329:SF285">
    <property type="entry name" value="V-MOS MOLONEY MURINE SARCOMA VIRAL ONCO HOMOLOG"/>
    <property type="match status" value="1"/>
</dbReference>
<evidence type="ECO:0000313" key="10">
    <source>
        <dbReference type="Ensembl" id="ENSEBUP00000010817.1"/>
    </source>
</evidence>
<evidence type="ECO:0000256" key="2">
    <source>
        <dbReference type="ARBA" id="ARBA00022527"/>
    </source>
</evidence>
<comment type="catalytic activity">
    <reaction evidence="8">
        <text>L-seryl-[protein] + ATP = O-phospho-L-seryl-[protein] + ADP + H(+)</text>
        <dbReference type="Rhea" id="RHEA:17989"/>
        <dbReference type="Rhea" id="RHEA-COMP:9863"/>
        <dbReference type="Rhea" id="RHEA-COMP:11604"/>
        <dbReference type="ChEBI" id="CHEBI:15378"/>
        <dbReference type="ChEBI" id="CHEBI:29999"/>
        <dbReference type="ChEBI" id="CHEBI:30616"/>
        <dbReference type="ChEBI" id="CHEBI:83421"/>
        <dbReference type="ChEBI" id="CHEBI:456216"/>
        <dbReference type="EC" id="2.7.11.1"/>
    </reaction>
</comment>
<evidence type="ECO:0000256" key="8">
    <source>
        <dbReference type="ARBA" id="ARBA00048679"/>
    </source>
</evidence>
<dbReference type="InterPro" id="IPR051681">
    <property type="entry name" value="Ser/Thr_Kinases-Pseudokinases"/>
</dbReference>
<dbReference type="Pfam" id="PF00069">
    <property type="entry name" value="Pkinase"/>
    <property type="match status" value="1"/>
</dbReference>
<accession>A0A8C4WTV9</accession>
<keyword evidence="4" id="KW-0547">Nucleotide-binding</keyword>
<evidence type="ECO:0000256" key="3">
    <source>
        <dbReference type="ARBA" id="ARBA00022679"/>
    </source>
</evidence>
<keyword evidence="5" id="KW-0418">Kinase</keyword>
<dbReference type="Gene3D" id="1.10.510.10">
    <property type="entry name" value="Transferase(Phosphotransferase) domain 1"/>
    <property type="match status" value="1"/>
</dbReference>
<dbReference type="PROSITE" id="PS50011">
    <property type="entry name" value="PROTEIN_KINASE_DOM"/>
    <property type="match status" value="1"/>
</dbReference>
<proteinExistence type="predicted"/>
<keyword evidence="11" id="KW-1185">Reference proteome</keyword>
<keyword evidence="2" id="KW-0723">Serine/threonine-protein kinase</keyword>
<dbReference type="SUPFAM" id="SSF56112">
    <property type="entry name" value="Protein kinase-like (PK-like)"/>
    <property type="match status" value="1"/>
</dbReference>
<keyword evidence="6" id="KW-0067">ATP-binding</keyword>
<dbReference type="Ensembl" id="ENSEBUT00000011372.1">
    <property type="protein sequence ID" value="ENSEBUP00000010817.1"/>
    <property type="gene ID" value="ENSEBUG00000006946.1"/>
</dbReference>
<dbReference type="PANTHER" id="PTHR44329">
    <property type="entry name" value="SERINE/THREONINE-PROTEIN KINASE TNNI3K-RELATED"/>
    <property type="match status" value="1"/>
</dbReference>
<evidence type="ECO:0000256" key="1">
    <source>
        <dbReference type="ARBA" id="ARBA00012513"/>
    </source>
</evidence>
<feature type="domain" description="Protein kinase" evidence="9">
    <location>
        <begin position="1"/>
        <end position="255"/>
    </location>
</feature>
<evidence type="ECO:0000256" key="5">
    <source>
        <dbReference type="ARBA" id="ARBA00022777"/>
    </source>
</evidence>
<dbReference type="GO" id="GO:0005524">
    <property type="term" value="F:ATP binding"/>
    <property type="evidence" value="ECO:0007669"/>
    <property type="project" value="UniProtKB-KW"/>
</dbReference>